<organism evidence="1 2">
    <name type="scientific">Stella humosa</name>
    <dbReference type="NCBI Taxonomy" id="94"/>
    <lineage>
        <taxon>Bacteria</taxon>
        <taxon>Pseudomonadati</taxon>
        <taxon>Pseudomonadota</taxon>
        <taxon>Alphaproteobacteria</taxon>
        <taxon>Rhodospirillales</taxon>
        <taxon>Stellaceae</taxon>
        <taxon>Stella</taxon>
    </lineage>
</organism>
<evidence type="ECO:0000313" key="2">
    <source>
        <dbReference type="Proteomes" id="UP000278222"/>
    </source>
</evidence>
<dbReference type="SUPFAM" id="SSF142906">
    <property type="entry name" value="YjbR-like"/>
    <property type="match status" value="1"/>
</dbReference>
<dbReference type="OrthoDB" id="277063at2"/>
<keyword evidence="2" id="KW-1185">Reference proteome</keyword>
<accession>A0A3N1KRR8</accession>
<comment type="caution">
    <text evidence="1">The sequence shown here is derived from an EMBL/GenBank/DDBJ whole genome shotgun (WGS) entry which is preliminary data.</text>
</comment>
<dbReference type="Proteomes" id="UP000278222">
    <property type="component" value="Unassembled WGS sequence"/>
</dbReference>
<sequence length="114" mass="12723">MSEGAVIHPTDRLRTICLALPDAVEKETWGDPTYRIGERIFAMQKSGDARISVWCKAPPGSQEVLVGAAPERFFVPPYVGHKGWVGMRLDDDPDWQEVATLVARSYSLVRKPAR</sequence>
<evidence type="ECO:0000313" key="1">
    <source>
        <dbReference type="EMBL" id="ROP83291.1"/>
    </source>
</evidence>
<dbReference type="InterPro" id="IPR038056">
    <property type="entry name" value="YjbR-like_sf"/>
</dbReference>
<proteinExistence type="predicted"/>
<keyword evidence="1" id="KW-0238">DNA-binding</keyword>
<gene>
    <name evidence="1" type="ORF">EDC65_4824</name>
</gene>
<dbReference type="Gene3D" id="3.90.1150.30">
    <property type="match status" value="1"/>
</dbReference>
<reference evidence="1 2" key="1">
    <citation type="submission" date="2018-11" db="EMBL/GenBank/DDBJ databases">
        <title>Genomic Encyclopedia of Type Strains, Phase IV (KMG-IV): sequencing the most valuable type-strain genomes for metagenomic binning, comparative biology and taxonomic classification.</title>
        <authorList>
            <person name="Goeker M."/>
        </authorList>
    </citation>
    <scope>NUCLEOTIDE SEQUENCE [LARGE SCALE GENOMIC DNA]</scope>
    <source>
        <strain evidence="1 2">DSM 5900</strain>
    </source>
</reference>
<dbReference type="GO" id="GO:0003677">
    <property type="term" value="F:DNA binding"/>
    <property type="evidence" value="ECO:0007669"/>
    <property type="project" value="UniProtKB-KW"/>
</dbReference>
<dbReference type="EMBL" id="RJKX01000017">
    <property type="protein sequence ID" value="ROP83291.1"/>
    <property type="molecule type" value="Genomic_DNA"/>
</dbReference>
<dbReference type="InterPro" id="IPR058532">
    <property type="entry name" value="YjbR/MT2646/Rv2570-like"/>
</dbReference>
<name>A0A3N1KRR8_9PROT</name>
<dbReference type="AlphaFoldDB" id="A0A3N1KRR8"/>
<dbReference type="Pfam" id="PF04237">
    <property type="entry name" value="YjbR"/>
    <property type="match status" value="1"/>
</dbReference>
<protein>
    <submittedName>
        <fullName evidence="1">Putative DNA-binding protein (MmcQ/YjbR family)</fullName>
    </submittedName>
</protein>
<dbReference type="RefSeq" id="WP_123694401.1">
    <property type="nucleotide sequence ID" value="NZ_AP019700.1"/>
</dbReference>